<dbReference type="PANTHER" id="PTHR30347:SF1">
    <property type="entry name" value="MECHANOSENSITIVE CHANNEL MSCK"/>
    <property type="match status" value="1"/>
</dbReference>
<evidence type="ECO:0000256" key="8">
    <source>
        <dbReference type="SAM" id="Coils"/>
    </source>
</evidence>
<dbReference type="AlphaFoldDB" id="A0A379FJ10"/>
<feature type="transmembrane region" description="Helical" evidence="9">
    <location>
        <begin position="521"/>
        <end position="538"/>
    </location>
</feature>
<comment type="subcellular location">
    <subcellularLocation>
        <location evidence="1">Cell membrane</location>
        <topology evidence="1">Multi-pass membrane protein</topology>
    </subcellularLocation>
</comment>
<feature type="transmembrane region" description="Helical" evidence="9">
    <location>
        <begin position="645"/>
        <end position="663"/>
    </location>
</feature>
<dbReference type="NCBIfam" id="NF008438">
    <property type="entry name" value="PRK11281.1"/>
    <property type="match status" value="1"/>
</dbReference>
<keyword evidence="7 9" id="KW-0472">Membrane</keyword>
<keyword evidence="5" id="KW-0732">Signal</keyword>
<evidence type="ECO:0000256" key="4">
    <source>
        <dbReference type="ARBA" id="ARBA00022692"/>
    </source>
</evidence>
<dbReference type="Gene3D" id="2.30.30.60">
    <property type="match status" value="1"/>
</dbReference>
<evidence type="ECO:0000259" key="11">
    <source>
        <dbReference type="Pfam" id="PF12794"/>
    </source>
</evidence>
<evidence type="ECO:0000259" key="13">
    <source>
        <dbReference type="Pfam" id="PF21082"/>
    </source>
</evidence>
<evidence type="ECO:0000256" key="5">
    <source>
        <dbReference type="ARBA" id="ARBA00022729"/>
    </source>
</evidence>
<evidence type="ECO:0000259" key="10">
    <source>
        <dbReference type="Pfam" id="PF00924"/>
    </source>
</evidence>
<keyword evidence="8" id="KW-0175">Coiled coil</keyword>
<dbReference type="Gene3D" id="3.30.70.100">
    <property type="match status" value="1"/>
</dbReference>
<evidence type="ECO:0000256" key="1">
    <source>
        <dbReference type="ARBA" id="ARBA00004651"/>
    </source>
</evidence>
<evidence type="ECO:0000313" key="15">
    <source>
        <dbReference type="EMBL" id="SUC20748.1"/>
    </source>
</evidence>
<feature type="transmembrane region" description="Helical" evidence="9">
    <location>
        <begin position="669"/>
        <end position="693"/>
    </location>
</feature>
<feature type="domain" description="Mechanosensitive ion channel inner membrane" evidence="11">
    <location>
        <begin position="523"/>
        <end position="845"/>
    </location>
</feature>
<dbReference type="Pfam" id="PF12794">
    <property type="entry name" value="MscS_TM"/>
    <property type="match status" value="1"/>
</dbReference>
<dbReference type="InterPro" id="IPR006686">
    <property type="entry name" value="MscS_channel_CS"/>
</dbReference>
<dbReference type="PANTHER" id="PTHR30347">
    <property type="entry name" value="POTASSIUM CHANNEL RELATED"/>
    <property type="match status" value="1"/>
</dbReference>
<feature type="domain" description="Mechanosensitive ion channel MscS C-terminal" evidence="13">
    <location>
        <begin position="1023"/>
        <end position="1105"/>
    </location>
</feature>
<dbReference type="Proteomes" id="UP000254191">
    <property type="component" value="Unassembled WGS sequence"/>
</dbReference>
<comment type="similarity">
    <text evidence="2">Belongs to the MscS (TC 1.A.23) family.</text>
</comment>
<dbReference type="InterPro" id="IPR011066">
    <property type="entry name" value="MscS_channel_C_sf"/>
</dbReference>
<dbReference type="FunFam" id="3.30.70.100:FF:000015">
    <property type="entry name" value="Potassium efflux system KefA"/>
    <property type="match status" value="1"/>
</dbReference>
<feature type="transmembrane region" description="Helical" evidence="9">
    <location>
        <begin position="900"/>
        <end position="927"/>
    </location>
</feature>
<dbReference type="InterPro" id="IPR049278">
    <property type="entry name" value="MS_channel_C"/>
</dbReference>
<dbReference type="InterPro" id="IPR023408">
    <property type="entry name" value="MscS_beta-dom_sf"/>
</dbReference>
<feature type="transmembrane region" description="Helical" evidence="9">
    <location>
        <begin position="566"/>
        <end position="590"/>
    </location>
</feature>
<dbReference type="GO" id="GO:0005886">
    <property type="term" value="C:plasma membrane"/>
    <property type="evidence" value="ECO:0007669"/>
    <property type="project" value="UniProtKB-SubCell"/>
</dbReference>
<dbReference type="InterPro" id="IPR049142">
    <property type="entry name" value="MS_channel_1st"/>
</dbReference>
<feature type="domain" description="Mechanosensitive ion channel MscS porin" evidence="12">
    <location>
        <begin position="53"/>
        <end position="289"/>
    </location>
</feature>
<dbReference type="GO" id="GO:0009992">
    <property type="term" value="P:intracellular water homeostasis"/>
    <property type="evidence" value="ECO:0007669"/>
    <property type="project" value="TreeGrafter"/>
</dbReference>
<dbReference type="FunFam" id="1.10.287.1260:FF:000002">
    <property type="entry name" value="Potassium efflux system KefA"/>
    <property type="match status" value="1"/>
</dbReference>
<feature type="domain" description="Mechanosensitive ion channel transmembrane helices 2/3" evidence="14">
    <location>
        <begin position="906"/>
        <end position="947"/>
    </location>
</feature>
<feature type="transmembrane region" description="Helical" evidence="9">
    <location>
        <begin position="743"/>
        <end position="762"/>
    </location>
</feature>
<feature type="domain" description="Mechanosensitive ion channel MscS" evidence="10">
    <location>
        <begin position="949"/>
        <end position="1014"/>
    </location>
</feature>
<name>A0A379FJ10_PROMI</name>
<feature type="transmembrane region" description="Helical" evidence="9">
    <location>
        <begin position="859"/>
        <end position="879"/>
    </location>
</feature>
<organism evidence="15 16">
    <name type="scientific">Proteus mirabilis</name>
    <dbReference type="NCBI Taxonomy" id="584"/>
    <lineage>
        <taxon>Bacteria</taxon>
        <taxon>Pseudomonadati</taxon>
        <taxon>Pseudomonadota</taxon>
        <taxon>Gammaproteobacteria</taxon>
        <taxon>Enterobacterales</taxon>
        <taxon>Morganellaceae</taxon>
        <taxon>Proteus</taxon>
    </lineage>
</organism>
<dbReference type="Pfam" id="PF12795">
    <property type="entry name" value="MscS_porin"/>
    <property type="match status" value="1"/>
</dbReference>
<feature type="transmembrane region" description="Helical" evidence="9">
    <location>
        <begin position="816"/>
        <end position="839"/>
    </location>
</feature>
<dbReference type="Pfam" id="PF00924">
    <property type="entry name" value="MS_channel_2nd"/>
    <property type="match status" value="1"/>
</dbReference>
<keyword evidence="4 9" id="KW-0812">Transmembrane</keyword>
<keyword evidence="3" id="KW-1003">Cell membrane</keyword>
<dbReference type="EMBL" id="UGTS01000004">
    <property type="protein sequence ID" value="SUC20748.1"/>
    <property type="molecule type" value="Genomic_DNA"/>
</dbReference>
<dbReference type="FunFam" id="2.30.30.60:FF:000001">
    <property type="entry name" value="MscS Mechanosensitive ion channel"/>
    <property type="match status" value="1"/>
</dbReference>
<accession>A0A379FJ10</accession>
<dbReference type="Gene3D" id="1.10.287.1260">
    <property type="match status" value="1"/>
</dbReference>
<evidence type="ECO:0000256" key="2">
    <source>
        <dbReference type="ARBA" id="ARBA00008017"/>
    </source>
</evidence>
<dbReference type="PROSITE" id="PS01246">
    <property type="entry name" value="UPF0003"/>
    <property type="match status" value="1"/>
</dbReference>
<feature type="coiled-coil region" evidence="8">
    <location>
        <begin position="77"/>
        <end position="170"/>
    </location>
</feature>
<evidence type="ECO:0000256" key="9">
    <source>
        <dbReference type="SAM" id="Phobius"/>
    </source>
</evidence>
<dbReference type="SUPFAM" id="SSF82861">
    <property type="entry name" value="Mechanosensitive channel protein MscS (YggB), transmembrane region"/>
    <property type="match status" value="1"/>
</dbReference>
<dbReference type="InterPro" id="IPR011014">
    <property type="entry name" value="MscS_channel_TM-2"/>
</dbReference>
<dbReference type="InterPro" id="IPR052702">
    <property type="entry name" value="MscS-like_channel"/>
</dbReference>
<dbReference type="InterPro" id="IPR025692">
    <property type="entry name" value="MscS_IM_dom1"/>
</dbReference>
<evidence type="ECO:0000256" key="7">
    <source>
        <dbReference type="ARBA" id="ARBA00023136"/>
    </source>
</evidence>
<evidence type="ECO:0000256" key="6">
    <source>
        <dbReference type="ARBA" id="ARBA00022989"/>
    </source>
</evidence>
<dbReference type="Pfam" id="PF21088">
    <property type="entry name" value="MS_channel_1st"/>
    <property type="match status" value="1"/>
</dbReference>
<feature type="transmembrane region" description="Helical" evidence="9">
    <location>
        <begin position="933"/>
        <end position="961"/>
    </location>
</feature>
<keyword evidence="6 9" id="KW-1133">Transmembrane helix</keyword>
<feature type="transmembrane region" description="Helical" evidence="9">
    <location>
        <begin position="12"/>
        <end position="32"/>
    </location>
</feature>
<reference evidence="15 16" key="1">
    <citation type="submission" date="2018-06" db="EMBL/GenBank/DDBJ databases">
        <authorList>
            <consortium name="Pathogen Informatics"/>
            <person name="Doyle S."/>
        </authorList>
    </citation>
    <scope>NUCLEOTIDE SEQUENCE [LARGE SCALE GENOMIC DNA]</scope>
    <source>
        <strain evidence="15 16">NCTC11938</strain>
    </source>
</reference>
<gene>
    <name evidence="15" type="primary">kefA_2</name>
    <name evidence="15" type="ORF">NCTC11938_01958</name>
</gene>
<dbReference type="InterPro" id="IPR010920">
    <property type="entry name" value="LSM_dom_sf"/>
</dbReference>
<evidence type="ECO:0000259" key="12">
    <source>
        <dbReference type="Pfam" id="PF12795"/>
    </source>
</evidence>
<sequence length="1142" mass="130641">MRGSNVFIRLNHFISTIFIVSILFVLLGNILFTPAKAETVSNNLPTKESIQNQLNLLNKRSDLSAEDKLTIGDLEQALLLLDNIQQLEKKADDYNKTVEQLPEKLRSIQNQLSQLKQKIANKEVDDYRQSLESLPLATLESQLEEVLQSLAKAQEDLANYSNELIVLQTQPERAQSVLFNNSERLQQIRIALNKSSADKAQMRSSSVQLLQLEQYYLQQQNSFQKRTLQSNVQLQSLLQLQRDYSSAYIDLSQEHAQLLQEILSDKRLDSSEEVAKEAQTAELSNQAIKNNAFYLAQADINKKLSDKLIITTQNNNELNRHSLMVKNRLDRAIQSERNLKEQIDVLKGSLLLSRILFEEQIELPDDIFINKLPDKIADLRLEQFEINKQRDQIFQPNLYIDQLMQEYQAAHPEITDKNELKELHNALLQLIDARRDLLDKLNNQLGSQISESINLQMDQQQLRSVVSSLESTLAQQIFWVSSNKPINLSWFSTFPEQAVAEFQSFKLNWSNENLLTGAKKSYPVLIALVLFSSILIWQRKKFDKQFDKLSADINKLNKDTQLHTPLALGIVFLKTLPLSCIVLAIGYWLINSFNVQQEFIWSFTWQFAVFWLMFEWSYRLMSDNGVAVNHFKIPLERVQQNRKRLLRLSLPMLPIILLSAYGINNPLLLVGDVIGQLVTIISLFFISLCALPFCREMWQEKGNHVVRTVVITLLTFSPLLLMGLVIFGYYYTALRLANRWIDSLYLLMLWFIAYHASLRGLTVAARRLAYRRALERRQAMLKEKKEGDDNTLEPIQEPPMDMEQINQQSLRLTTMILFIIFASSFYGIWSDFITIFTYLDGITLWHYNLPTELGNVVKAVTVADLLLSFAIMAISWFMIRNLPGLLEVLILSRIKLQQGASYAITTILTYIIIAIGTIVSLGILGVAWEKLQWLAAALTVGLGFGLQEIFANFVSGIIILFERPVRIGDTVTIGSYSGTVSRIRIRATTVTDFDRKEVIIPNKAFVTERLINWTLSDTVTRIIIQVGVAYGSDLDKVKTILMKAAKDNPKVMTEPEPVVLFTEFGASTLNHELRFYVRTLGDRNTAIDEVNRAIDKLCNENDINIAFNQLEVYLHNKQGEEVQEIKKGPLDGSTPEANTPFN</sequence>
<evidence type="ECO:0000313" key="16">
    <source>
        <dbReference type="Proteomes" id="UP000254191"/>
    </source>
</evidence>
<dbReference type="RefSeq" id="WP_004245068.1">
    <property type="nucleotide sequence ID" value="NZ_CAXOHW010000006.1"/>
</dbReference>
<dbReference type="InterPro" id="IPR024393">
    <property type="entry name" value="MscS_porin"/>
</dbReference>
<protein>
    <submittedName>
        <fullName evidence="15">Potassium efflux protein KefA</fullName>
    </submittedName>
</protein>
<proteinExistence type="inferred from homology"/>
<feature type="transmembrane region" description="Helical" evidence="9">
    <location>
        <begin position="596"/>
        <end position="614"/>
    </location>
</feature>
<dbReference type="SUPFAM" id="SSF82689">
    <property type="entry name" value="Mechanosensitive channel protein MscS (YggB), C-terminal domain"/>
    <property type="match status" value="1"/>
</dbReference>
<feature type="transmembrane region" description="Helical" evidence="9">
    <location>
        <begin position="705"/>
        <end position="731"/>
    </location>
</feature>
<dbReference type="GO" id="GO:0008381">
    <property type="term" value="F:mechanosensitive monoatomic ion channel activity"/>
    <property type="evidence" value="ECO:0007669"/>
    <property type="project" value="UniProtKB-ARBA"/>
</dbReference>
<evidence type="ECO:0000256" key="3">
    <source>
        <dbReference type="ARBA" id="ARBA00022475"/>
    </source>
</evidence>
<evidence type="ECO:0000259" key="14">
    <source>
        <dbReference type="Pfam" id="PF21088"/>
    </source>
</evidence>
<dbReference type="InterPro" id="IPR006685">
    <property type="entry name" value="MscS_channel_2nd"/>
</dbReference>
<dbReference type="SUPFAM" id="SSF50182">
    <property type="entry name" value="Sm-like ribonucleoproteins"/>
    <property type="match status" value="1"/>
</dbReference>
<dbReference type="Pfam" id="PF21082">
    <property type="entry name" value="MS_channel_3rd"/>
    <property type="match status" value="1"/>
</dbReference>